<dbReference type="InterPro" id="IPR003669">
    <property type="entry name" value="Thymidylate_synthase_ThyX"/>
</dbReference>
<evidence type="ECO:0000313" key="1">
    <source>
        <dbReference type="EMBL" id="OCC15825.1"/>
    </source>
</evidence>
<evidence type="ECO:0000313" key="2">
    <source>
        <dbReference type="Proteomes" id="UP000093080"/>
    </source>
</evidence>
<accession>A0A1B9F7P3</accession>
<dbReference type="Gene3D" id="3.30.1360.170">
    <property type="match status" value="2"/>
</dbReference>
<comment type="caution">
    <text evidence="1">The sequence shown here is derived from an EMBL/GenBank/DDBJ whole genome shotgun (WGS) entry which is preliminary data.</text>
</comment>
<dbReference type="PANTHER" id="PTHR34934:SF1">
    <property type="entry name" value="FLAVIN-DEPENDENT THYMIDYLATE SYNTHASE"/>
    <property type="match status" value="1"/>
</dbReference>
<dbReference type="GO" id="GO:0050797">
    <property type="term" value="F:thymidylate synthase (FAD) activity"/>
    <property type="evidence" value="ECO:0007669"/>
    <property type="project" value="InterPro"/>
</dbReference>
<dbReference type="RefSeq" id="WP_067616497.1">
    <property type="nucleotide sequence ID" value="NZ_MAGO01000003.1"/>
</dbReference>
<dbReference type="GO" id="GO:0006231">
    <property type="term" value="P:dTMP biosynthetic process"/>
    <property type="evidence" value="ECO:0007669"/>
    <property type="project" value="InterPro"/>
</dbReference>
<dbReference type="SUPFAM" id="SSF69796">
    <property type="entry name" value="Thymidylate synthase-complementing protein Thy1"/>
    <property type="match status" value="2"/>
</dbReference>
<dbReference type="GO" id="GO:0050660">
    <property type="term" value="F:flavin adenine dinucleotide binding"/>
    <property type="evidence" value="ECO:0007669"/>
    <property type="project" value="InterPro"/>
</dbReference>
<dbReference type="STRING" id="1156395.DBT_0750"/>
<name>A0A1B9F7P3_9BACT</name>
<dbReference type="PANTHER" id="PTHR34934">
    <property type="entry name" value="FLAVIN-DEPENDENT THYMIDYLATE SYNTHASE"/>
    <property type="match status" value="1"/>
</dbReference>
<dbReference type="InterPro" id="IPR036098">
    <property type="entry name" value="Thymidylate_synthase_ThyX_sf"/>
</dbReference>
<gene>
    <name evidence="1" type="ORF">DBT_0750</name>
</gene>
<organism evidence="1 2">
    <name type="scientific">Dissulfuribacter thermophilus</name>
    <dbReference type="NCBI Taxonomy" id="1156395"/>
    <lineage>
        <taxon>Bacteria</taxon>
        <taxon>Pseudomonadati</taxon>
        <taxon>Thermodesulfobacteriota</taxon>
        <taxon>Dissulfuribacteria</taxon>
        <taxon>Dissulfuribacterales</taxon>
        <taxon>Dissulfuribacteraceae</taxon>
        <taxon>Dissulfuribacter</taxon>
    </lineage>
</organism>
<dbReference type="OrthoDB" id="9780625at2"/>
<proteinExistence type="predicted"/>
<keyword evidence="2" id="KW-1185">Reference proteome</keyword>
<dbReference type="GO" id="GO:0004799">
    <property type="term" value="F:thymidylate synthase activity"/>
    <property type="evidence" value="ECO:0007669"/>
    <property type="project" value="TreeGrafter"/>
</dbReference>
<dbReference type="PATRIC" id="fig|1156395.6.peg.760"/>
<dbReference type="CDD" id="cd20175">
    <property type="entry name" value="ThyX"/>
    <property type="match status" value="1"/>
</dbReference>
<dbReference type="GO" id="GO:0070402">
    <property type="term" value="F:NADPH binding"/>
    <property type="evidence" value="ECO:0007669"/>
    <property type="project" value="TreeGrafter"/>
</dbReference>
<protein>
    <submittedName>
        <fullName evidence="1">Thymidylate synthase thyX</fullName>
    </submittedName>
</protein>
<dbReference type="Proteomes" id="UP000093080">
    <property type="component" value="Unassembled WGS sequence"/>
</dbReference>
<dbReference type="PROSITE" id="PS51331">
    <property type="entry name" value="THYX"/>
    <property type="match status" value="1"/>
</dbReference>
<dbReference type="Pfam" id="PF02511">
    <property type="entry name" value="Thy1"/>
    <property type="match status" value="2"/>
</dbReference>
<dbReference type="AlphaFoldDB" id="A0A1B9F7P3"/>
<sequence length="322" mass="37565">MKIIEPSFKILDNYFVQGKVLEQIERSGRICYKSEDKITKNSAAPFIKRIIQRGHESVLEMAYFVFEVEVDSETIMYKFLEKNPRFNQIDKHGKKKYLMSGNPRSFRDLARIAPEQKVVKSLLHELTQKYPVLYEDLRPKHGWLLPDGVRVRMLSPKEIDALPLDLFVKHRTVLVHLVINRAVSHELVRHRPASYLQESQRYCRYGEEKFGSEVQFIRPCFFKEGTPEFETWKKTMEDAERAYLSLLATSSPQAARTVLPNSCKTEIMVNATLSEWAHILRLRTSKAADPSMREIMLMLLPEMARRFPKVFGPIKEALESED</sequence>
<reference evidence="1 2" key="1">
    <citation type="submission" date="2016-06" db="EMBL/GenBank/DDBJ databases">
        <title>Respiratory ammonification of nitrate coupled to the oxidation of elemental sulfur in deep-sea autotrophic thermophilic bacteria.</title>
        <authorList>
            <person name="Slobodkina G.B."/>
            <person name="Mardanov A.V."/>
            <person name="Ravin N.V."/>
            <person name="Frolova A.A."/>
            <person name="Viryasiv M.B."/>
            <person name="Chernyh N.A."/>
            <person name="Bonch-Osmolovskaya E.A."/>
            <person name="Slobodkin A.I."/>
        </authorList>
    </citation>
    <scope>NUCLEOTIDE SEQUENCE [LARGE SCALE GENOMIC DNA]</scope>
    <source>
        <strain evidence="1 2">S69</strain>
    </source>
</reference>
<dbReference type="EMBL" id="MAGO01000003">
    <property type="protein sequence ID" value="OCC15825.1"/>
    <property type="molecule type" value="Genomic_DNA"/>
</dbReference>